<name>S8BTH5_9LAMI</name>
<reference evidence="1 2" key="1">
    <citation type="journal article" date="2013" name="BMC Genomics">
        <title>The miniature genome of a carnivorous plant Genlisea aurea contains a low number of genes and short non-coding sequences.</title>
        <authorList>
            <person name="Leushkin E.V."/>
            <person name="Sutormin R.A."/>
            <person name="Nabieva E.R."/>
            <person name="Penin A.A."/>
            <person name="Kondrashov A.S."/>
            <person name="Logacheva M.D."/>
        </authorList>
    </citation>
    <scope>NUCLEOTIDE SEQUENCE [LARGE SCALE GENOMIC DNA]</scope>
</reference>
<feature type="non-terminal residue" evidence="1">
    <location>
        <position position="1"/>
    </location>
</feature>
<gene>
    <name evidence="1" type="ORF">M569_16963</name>
</gene>
<evidence type="ECO:0000313" key="1">
    <source>
        <dbReference type="EMBL" id="EPS57855.1"/>
    </source>
</evidence>
<comment type="caution">
    <text evidence="1">The sequence shown here is derived from an EMBL/GenBank/DDBJ whole genome shotgun (WGS) entry which is preliminary data.</text>
</comment>
<accession>S8BTH5</accession>
<sequence>LRLAAQFGVMPIHKLKNFIVVKIQKTSLYYKQKNTNSRIQLPLSTDPACISHKEYKILRLKFPHFRHCRKASSNLF</sequence>
<evidence type="ECO:0000313" key="2">
    <source>
        <dbReference type="Proteomes" id="UP000015453"/>
    </source>
</evidence>
<dbReference type="Proteomes" id="UP000015453">
    <property type="component" value="Unassembled WGS sequence"/>
</dbReference>
<dbReference type="EMBL" id="AUSU01009771">
    <property type="protein sequence ID" value="EPS57855.1"/>
    <property type="molecule type" value="Genomic_DNA"/>
</dbReference>
<dbReference type="AlphaFoldDB" id="S8BTH5"/>
<proteinExistence type="predicted"/>
<organism evidence="1 2">
    <name type="scientific">Genlisea aurea</name>
    <dbReference type="NCBI Taxonomy" id="192259"/>
    <lineage>
        <taxon>Eukaryota</taxon>
        <taxon>Viridiplantae</taxon>
        <taxon>Streptophyta</taxon>
        <taxon>Embryophyta</taxon>
        <taxon>Tracheophyta</taxon>
        <taxon>Spermatophyta</taxon>
        <taxon>Magnoliopsida</taxon>
        <taxon>eudicotyledons</taxon>
        <taxon>Gunneridae</taxon>
        <taxon>Pentapetalae</taxon>
        <taxon>asterids</taxon>
        <taxon>lamiids</taxon>
        <taxon>Lamiales</taxon>
        <taxon>Lentibulariaceae</taxon>
        <taxon>Genlisea</taxon>
    </lineage>
</organism>
<keyword evidence="2" id="KW-1185">Reference proteome</keyword>
<protein>
    <submittedName>
        <fullName evidence="1">Uncharacterized protein</fullName>
    </submittedName>
</protein>